<evidence type="ECO:0000256" key="4">
    <source>
        <dbReference type="ARBA" id="ARBA00022722"/>
    </source>
</evidence>
<dbReference type="AlphaFoldDB" id="A0A2S2Q5K6"/>
<evidence type="ECO:0000256" key="6">
    <source>
        <dbReference type="ARBA" id="ARBA00022801"/>
    </source>
</evidence>
<organism evidence="9">
    <name type="scientific">Sipha flava</name>
    <name type="common">yellow sugarcane aphid</name>
    <dbReference type="NCBI Taxonomy" id="143950"/>
    <lineage>
        <taxon>Eukaryota</taxon>
        <taxon>Metazoa</taxon>
        <taxon>Ecdysozoa</taxon>
        <taxon>Arthropoda</taxon>
        <taxon>Hexapoda</taxon>
        <taxon>Insecta</taxon>
        <taxon>Pterygota</taxon>
        <taxon>Neoptera</taxon>
        <taxon>Paraneoptera</taxon>
        <taxon>Hemiptera</taxon>
        <taxon>Sternorrhyncha</taxon>
        <taxon>Aphidomorpha</taxon>
        <taxon>Aphidoidea</taxon>
        <taxon>Aphididae</taxon>
        <taxon>Sipha</taxon>
    </lineage>
</organism>
<keyword evidence="6" id="KW-0378">Hydrolase</keyword>
<gene>
    <name evidence="9" type="primary">Harbi1_7</name>
    <name evidence="9" type="ORF">g.34608</name>
</gene>
<dbReference type="InterPro" id="IPR027806">
    <property type="entry name" value="HARBI1_dom"/>
</dbReference>
<evidence type="ECO:0000256" key="3">
    <source>
        <dbReference type="ARBA" id="ARBA00006958"/>
    </source>
</evidence>
<keyword evidence="7" id="KW-0539">Nucleus</keyword>
<evidence type="ECO:0000256" key="7">
    <source>
        <dbReference type="ARBA" id="ARBA00023242"/>
    </source>
</evidence>
<dbReference type="GO" id="GO:0046872">
    <property type="term" value="F:metal ion binding"/>
    <property type="evidence" value="ECO:0007669"/>
    <property type="project" value="UniProtKB-KW"/>
</dbReference>
<keyword evidence="5" id="KW-0479">Metal-binding</keyword>
<dbReference type="PANTHER" id="PTHR22930:SF269">
    <property type="entry name" value="NUCLEASE HARBI1-LIKE PROTEIN"/>
    <property type="match status" value="1"/>
</dbReference>
<keyword evidence="4" id="KW-0540">Nuclease</keyword>
<name>A0A2S2Q5K6_9HEMI</name>
<reference evidence="9" key="1">
    <citation type="submission" date="2018-04" db="EMBL/GenBank/DDBJ databases">
        <title>Transcriptome assembly of Sipha flava.</title>
        <authorList>
            <person name="Scully E.D."/>
            <person name="Geib S.M."/>
            <person name="Palmer N.A."/>
            <person name="Koch K."/>
            <person name="Bradshaw J."/>
            <person name="Heng-Moss T."/>
            <person name="Sarath G."/>
        </authorList>
    </citation>
    <scope>NUCLEOTIDE SEQUENCE</scope>
</reference>
<dbReference type="GO" id="GO:0016787">
    <property type="term" value="F:hydrolase activity"/>
    <property type="evidence" value="ECO:0007669"/>
    <property type="project" value="UniProtKB-KW"/>
</dbReference>
<evidence type="ECO:0000256" key="5">
    <source>
        <dbReference type="ARBA" id="ARBA00022723"/>
    </source>
</evidence>
<feature type="domain" description="DDE Tnp4" evidence="8">
    <location>
        <begin position="181"/>
        <end position="316"/>
    </location>
</feature>
<accession>A0A2S2Q5K6</accession>
<evidence type="ECO:0000256" key="2">
    <source>
        <dbReference type="ARBA" id="ARBA00004123"/>
    </source>
</evidence>
<comment type="subcellular location">
    <subcellularLocation>
        <location evidence="2">Nucleus</location>
    </subcellularLocation>
</comment>
<dbReference type="EMBL" id="GGMS01003815">
    <property type="protein sequence ID" value="MBY73018.1"/>
    <property type="molecule type" value="Transcribed_RNA"/>
</dbReference>
<evidence type="ECO:0000313" key="9">
    <source>
        <dbReference type="EMBL" id="MBY73018.1"/>
    </source>
</evidence>
<proteinExistence type="inferred from homology"/>
<evidence type="ECO:0000259" key="8">
    <source>
        <dbReference type="Pfam" id="PF13359"/>
    </source>
</evidence>
<dbReference type="GO" id="GO:0005634">
    <property type="term" value="C:nucleus"/>
    <property type="evidence" value="ECO:0007669"/>
    <property type="project" value="UniProtKB-SubCell"/>
</dbReference>
<evidence type="ECO:0000256" key="1">
    <source>
        <dbReference type="ARBA" id="ARBA00001968"/>
    </source>
</evidence>
<protein>
    <submittedName>
        <fullName evidence="9">Putative nuclease HARBI1</fullName>
    </submittedName>
</protein>
<dbReference type="GO" id="GO:0004518">
    <property type="term" value="F:nuclease activity"/>
    <property type="evidence" value="ECO:0007669"/>
    <property type="project" value="UniProtKB-KW"/>
</dbReference>
<dbReference type="OrthoDB" id="1681765at2759"/>
<comment type="similarity">
    <text evidence="3">Belongs to the HARBI1 family.</text>
</comment>
<comment type="cofactor">
    <cofactor evidence="1">
        <name>a divalent metal cation</name>
        <dbReference type="ChEBI" id="CHEBI:60240"/>
    </cofactor>
</comment>
<sequence length="320" mass="37052">MDRRHIVKQSVKYYSNIIISSIIDELEVEIRKRQKRIWTKKWLLRRDTHGNSVGLLRELAVEDQMEYKRFMRITPVQFDFLLKNIRYRIQREDTVMRLAIPAKIKLEVTLSFLATENSYRSLSHFFRVSKPAISVFVPEVLDAMYDILKDYIKVPATHDEWNIIERGFNSRWNCPGAYGAIDGKHVMIRAPPDCGSDFYNYKGSSSIILLAVVDDDYCFSYINVGANGRCSDGGVFQNSSILKDLENGMLPTGGFFVGDAAFPLKTYLLKPYPHSPLTYEQKIFNYRLSRTRRILENAFGILVSRFRIFEKPIGTDVSTI</sequence>
<dbReference type="PANTHER" id="PTHR22930">
    <property type="match status" value="1"/>
</dbReference>
<dbReference type="Pfam" id="PF13359">
    <property type="entry name" value="DDE_Tnp_4"/>
    <property type="match status" value="1"/>
</dbReference>
<dbReference type="InterPro" id="IPR045249">
    <property type="entry name" value="HARBI1-like"/>
</dbReference>